<dbReference type="AlphaFoldDB" id="A0A4R0RMI1"/>
<comment type="caution">
    <text evidence="1">The sequence shown here is derived from an EMBL/GenBank/DDBJ whole genome shotgun (WGS) entry which is preliminary data.</text>
</comment>
<dbReference type="EMBL" id="RWJN01000201">
    <property type="protein sequence ID" value="TCD65048.1"/>
    <property type="molecule type" value="Genomic_DNA"/>
</dbReference>
<proteinExistence type="predicted"/>
<organism evidence="1 2">
    <name type="scientific">Steccherinum ochraceum</name>
    <dbReference type="NCBI Taxonomy" id="92696"/>
    <lineage>
        <taxon>Eukaryota</taxon>
        <taxon>Fungi</taxon>
        <taxon>Dikarya</taxon>
        <taxon>Basidiomycota</taxon>
        <taxon>Agaricomycotina</taxon>
        <taxon>Agaricomycetes</taxon>
        <taxon>Polyporales</taxon>
        <taxon>Steccherinaceae</taxon>
        <taxon>Steccherinum</taxon>
    </lineage>
</organism>
<dbReference type="Proteomes" id="UP000292702">
    <property type="component" value="Unassembled WGS sequence"/>
</dbReference>
<reference evidence="1 2" key="1">
    <citation type="submission" date="2018-11" db="EMBL/GenBank/DDBJ databases">
        <title>Genome assembly of Steccherinum ochraceum LE-BIN_3174, the white-rot fungus of the Steccherinaceae family (The Residual Polyporoid clade, Polyporales, Basidiomycota).</title>
        <authorList>
            <person name="Fedorova T.V."/>
            <person name="Glazunova O.A."/>
            <person name="Landesman E.O."/>
            <person name="Moiseenko K.V."/>
            <person name="Psurtseva N.V."/>
            <person name="Savinova O.S."/>
            <person name="Shakhova N.V."/>
            <person name="Tyazhelova T.V."/>
            <person name="Vasina D.V."/>
        </authorList>
    </citation>
    <scope>NUCLEOTIDE SEQUENCE [LARGE SCALE GENOMIC DNA]</scope>
    <source>
        <strain evidence="1 2">LE-BIN_3174</strain>
    </source>
</reference>
<keyword evidence="2" id="KW-1185">Reference proteome</keyword>
<evidence type="ECO:0000313" key="1">
    <source>
        <dbReference type="EMBL" id="TCD65048.1"/>
    </source>
</evidence>
<accession>A0A4R0RMI1</accession>
<gene>
    <name evidence="1" type="ORF">EIP91_003286</name>
</gene>
<name>A0A4R0RMI1_9APHY</name>
<evidence type="ECO:0000313" key="2">
    <source>
        <dbReference type="Proteomes" id="UP000292702"/>
    </source>
</evidence>
<protein>
    <submittedName>
        <fullName evidence="1">Uncharacterized protein</fullName>
    </submittedName>
</protein>
<sequence length="175" mass="18870">MPASSEKTATVLATVFPSAYPRPIAGSPAPSQSSLSGWLALAGGYPRSHRSLSQLRFRHSLIDSESLGFLDAQLNSPGRRPTRRPHTPSRPATVLHVDTRMLALSSSPMTPFQSSASSASSRTCLPTPRFALSTRSLSIFRRAICSYVPSSTFAVTHTSLQRNQYQNLTANSSPP</sequence>